<dbReference type="Proteomes" id="UP000254867">
    <property type="component" value="Unassembled WGS sequence"/>
</dbReference>
<gene>
    <name evidence="1" type="ORF">NCTC10794_00579</name>
</gene>
<proteinExistence type="predicted"/>
<organism evidence="1 2">
    <name type="scientific">Haemophilus parahaemolyticus</name>
    <dbReference type="NCBI Taxonomy" id="735"/>
    <lineage>
        <taxon>Bacteria</taxon>
        <taxon>Pseudomonadati</taxon>
        <taxon>Pseudomonadota</taxon>
        <taxon>Gammaproteobacteria</taxon>
        <taxon>Pasteurellales</taxon>
        <taxon>Pasteurellaceae</taxon>
        <taxon>Haemophilus</taxon>
    </lineage>
</organism>
<dbReference type="RefSeq" id="WP_181874561.1">
    <property type="nucleotide sequence ID" value="NZ_CALIFA010000082.1"/>
</dbReference>
<evidence type="ECO:0000313" key="1">
    <source>
        <dbReference type="EMBL" id="STO63543.1"/>
    </source>
</evidence>
<dbReference type="EMBL" id="UGHH01000002">
    <property type="protein sequence ID" value="STO63543.1"/>
    <property type="molecule type" value="Genomic_DNA"/>
</dbReference>
<sequence>MQEFDIHYTYAKADGTSRTQTSQKVRAESISEAKKIIEQKHASKGQIVVQWR</sequence>
<name>A0A377HZ47_HAEPH</name>
<evidence type="ECO:0000313" key="2">
    <source>
        <dbReference type="Proteomes" id="UP000254867"/>
    </source>
</evidence>
<reference evidence="1 2" key="1">
    <citation type="submission" date="2018-06" db="EMBL/GenBank/DDBJ databases">
        <authorList>
            <consortium name="Pathogen Informatics"/>
            <person name="Doyle S."/>
        </authorList>
    </citation>
    <scope>NUCLEOTIDE SEQUENCE [LARGE SCALE GENOMIC DNA]</scope>
    <source>
        <strain evidence="1 2">NCTC10794</strain>
    </source>
</reference>
<accession>A0A377HZ47</accession>
<protein>
    <submittedName>
        <fullName evidence="1">Uncharacterized protein</fullName>
    </submittedName>
</protein>
<dbReference type="AlphaFoldDB" id="A0A377HZ47"/>